<organism evidence="1 2">
    <name type="scientific">Apostasia shenzhenica</name>
    <dbReference type="NCBI Taxonomy" id="1088818"/>
    <lineage>
        <taxon>Eukaryota</taxon>
        <taxon>Viridiplantae</taxon>
        <taxon>Streptophyta</taxon>
        <taxon>Embryophyta</taxon>
        <taxon>Tracheophyta</taxon>
        <taxon>Spermatophyta</taxon>
        <taxon>Magnoliopsida</taxon>
        <taxon>Liliopsida</taxon>
        <taxon>Asparagales</taxon>
        <taxon>Orchidaceae</taxon>
        <taxon>Apostasioideae</taxon>
        <taxon>Apostasia</taxon>
    </lineage>
</organism>
<reference evidence="1 2" key="1">
    <citation type="journal article" date="2017" name="Nature">
        <title>The Apostasia genome and the evolution of orchids.</title>
        <authorList>
            <person name="Zhang G.Q."/>
            <person name="Liu K.W."/>
            <person name="Li Z."/>
            <person name="Lohaus R."/>
            <person name="Hsiao Y.Y."/>
            <person name="Niu S.C."/>
            <person name="Wang J.Y."/>
            <person name="Lin Y.C."/>
            <person name="Xu Q."/>
            <person name="Chen L.J."/>
            <person name="Yoshida K."/>
            <person name="Fujiwara S."/>
            <person name="Wang Z.W."/>
            <person name="Zhang Y.Q."/>
            <person name="Mitsuda N."/>
            <person name="Wang M."/>
            <person name="Liu G.H."/>
            <person name="Pecoraro L."/>
            <person name="Huang H.X."/>
            <person name="Xiao X.J."/>
            <person name="Lin M."/>
            <person name="Wu X.Y."/>
            <person name="Wu W.L."/>
            <person name="Chen Y.Y."/>
            <person name="Chang S.B."/>
            <person name="Sakamoto S."/>
            <person name="Ohme-Takagi M."/>
            <person name="Yagi M."/>
            <person name="Zeng S.J."/>
            <person name="Shen C.Y."/>
            <person name="Yeh C.M."/>
            <person name="Luo Y.B."/>
            <person name="Tsai W.C."/>
            <person name="Van de Peer Y."/>
            <person name="Liu Z.J."/>
        </authorList>
    </citation>
    <scope>NUCLEOTIDE SEQUENCE [LARGE SCALE GENOMIC DNA]</scope>
    <source>
        <strain evidence="2">cv. Shenzhen</strain>
        <tissue evidence="1">Stem</tissue>
    </source>
</reference>
<name>A0A2H9ZXZ1_9ASPA</name>
<dbReference type="Proteomes" id="UP000236161">
    <property type="component" value="Unassembled WGS sequence"/>
</dbReference>
<accession>A0A2H9ZXZ1</accession>
<dbReference type="AlphaFoldDB" id="A0A2H9ZXZ1"/>
<protein>
    <submittedName>
        <fullName evidence="1">Uncharacterized protein</fullName>
    </submittedName>
</protein>
<sequence length="73" mass="8289">MRRLCDVSWTHKLFTALGTLGMHVVQDRIRIMSPRMNPALHSHECWIGKFGLLSWTLSWCPRAILSMAAGASH</sequence>
<proteinExistence type="predicted"/>
<evidence type="ECO:0000313" key="2">
    <source>
        <dbReference type="Proteomes" id="UP000236161"/>
    </source>
</evidence>
<evidence type="ECO:0000313" key="1">
    <source>
        <dbReference type="EMBL" id="PKA48170.1"/>
    </source>
</evidence>
<keyword evidence="2" id="KW-1185">Reference proteome</keyword>
<gene>
    <name evidence="1" type="ORF">AXF42_Ash020515</name>
</gene>
<dbReference type="EMBL" id="KZ452966">
    <property type="protein sequence ID" value="PKA48170.1"/>
    <property type="molecule type" value="Genomic_DNA"/>
</dbReference>